<reference evidence="3" key="1">
    <citation type="submission" date="2022-03" db="EMBL/GenBank/DDBJ databases">
        <title>Identification of a novel bacterium isolated from mangrove sediments.</title>
        <authorList>
            <person name="Pan X."/>
        </authorList>
    </citation>
    <scope>NUCLEOTIDE SEQUENCE</scope>
    <source>
        <strain evidence="3">B2580</strain>
    </source>
</reference>
<dbReference type="InterPro" id="IPR020904">
    <property type="entry name" value="Sc_DH/Rdtase_CS"/>
</dbReference>
<keyword evidence="4" id="KW-1185">Reference proteome</keyword>
<evidence type="ECO:0000256" key="2">
    <source>
        <dbReference type="ARBA" id="ARBA00023002"/>
    </source>
</evidence>
<name>A0ABT0B4M2_9SPHN</name>
<comment type="similarity">
    <text evidence="1">Belongs to the short-chain dehydrogenases/reductases (SDR) family.</text>
</comment>
<dbReference type="PROSITE" id="PS00061">
    <property type="entry name" value="ADH_SHORT"/>
    <property type="match status" value="1"/>
</dbReference>
<dbReference type="EMBL" id="JALHLE010000027">
    <property type="protein sequence ID" value="MCJ2180027.1"/>
    <property type="molecule type" value="Genomic_DNA"/>
</dbReference>
<dbReference type="PANTHER" id="PTHR43639">
    <property type="entry name" value="OXIDOREDUCTASE, SHORT-CHAIN DEHYDROGENASE/REDUCTASE FAMILY (AFU_ORTHOLOGUE AFUA_5G02870)"/>
    <property type="match status" value="1"/>
</dbReference>
<gene>
    <name evidence="3" type="ORF">MTR64_15765</name>
</gene>
<keyword evidence="2" id="KW-0560">Oxidoreductase</keyword>
<evidence type="ECO:0000313" key="4">
    <source>
        <dbReference type="Proteomes" id="UP001162880"/>
    </source>
</evidence>
<dbReference type="InterPro" id="IPR036291">
    <property type="entry name" value="NAD(P)-bd_dom_sf"/>
</dbReference>
<evidence type="ECO:0000313" key="3">
    <source>
        <dbReference type="EMBL" id="MCJ2180027.1"/>
    </source>
</evidence>
<dbReference type="PRINTS" id="PR00080">
    <property type="entry name" value="SDRFAMILY"/>
</dbReference>
<evidence type="ECO:0000256" key="1">
    <source>
        <dbReference type="ARBA" id="ARBA00006484"/>
    </source>
</evidence>
<sequence>MAGDLEGKTALVTGASRGLGVHMACRLARAGALVAVNYASDEAAANETVRQIEAEGGKAFTVQARLGSEAAANELVSRLDQELIARTGSSGLDILVNNIGGGDYGPIAVADEAMYDQMFSNNVRGPFFLTRALYDRLNDFGRVINISSTGARLTDPNIIVYTMAKAAVDAFTRVLAQDLGKRGITVNSVAPGFTAGPTNAYIVEDPVASKQVTDVTALNRFGQPEEIADVVYFLASPLGRWVTAQHIEASGGFKL</sequence>
<dbReference type="PRINTS" id="PR00081">
    <property type="entry name" value="GDHRDH"/>
</dbReference>
<accession>A0ABT0B4M2</accession>
<dbReference type="InterPro" id="IPR002347">
    <property type="entry name" value="SDR_fam"/>
</dbReference>
<dbReference type="SUPFAM" id="SSF51735">
    <property type="entry name" value="NAD(P)-binding Rossmann-fold domains"/>
    <property type="match status" value="1"/>
</dbReference>
<dbReference type="Pfam" id="PF13561">
    <property type="entry name" value="adh_short_C2"/>
    <property type="match status" value="1"/>
</dbReference>
<dbReference type="Proteomes" id="UP001162880">
    <property type="component" value="Unassembled WGS sequence"/>
</dbReference>
<dbReference type="PANTHER" id="PTHR43639:SF1">
    <property type="entry name" value="SHORT-CHAIN DEHYDROGENASE_REDUCTASE FAMILY PROTEIN"/>
    <property type="match status" value="1"/>
</dbReference>
<dbReference type="RefSeq" id="WP_243995362.1">
    <property type="nucleotide sequence ID" value="NZ_JALHLE010000027.1"/>
</dbReference>
<comment type="caution">
    <text evidence="3">The sequence shown here is derived from an EMBL/GenBank/DDBJ whole genome shotgun (WGS) entry which is preliminary data.</text>
</comment>
<protein>
    <submittedName>
        <fullName evidence="3">SDR family oxidoreductase</fullName>
    </submittedName>
</protein>
<organism evidence="3 4">
    <name type="scientific">Novosphingobium album</name>
    <name type="common">ex Hu et al. 2023</name>
    <dbReference type="NCBI Taxonomy" id="2930093"/>
    <lineage>
        <taxon>Bacteria</taxon>
        <taxon>Pseudomonadati</taxon>
        <taxon>Pseudomonadota</taxon>
        <taxon>Alphaproteobacteria</taxon>
        <taxon>Sphingomonadales</taxon>
        <taxon>Sphingomonadaceae</taxon>
        <taxon>Novosphingobium</taxon>
    </lineage>
</organism>
<dbReference type="Gene3D" id="3.40.50.720">
    <property type="entry name" value="NAD(P)-binding Rossmann-like Domain"/>
    <property type="match status" value="1"/>
</dbReference>
<proteinExistence type="inferred from homology"/>